<sequence length="172" mass="18772">MTEQDPFEPPPVTVIWPDGQRQTGTLHARHQVLPDAWLYLIAVQLWSANEEGQVEPVIYRSWVEAPAHVQPVKGVSYDHVPTKRLPPSAPPLPVSDPQRPRGWVLERLPGAGPARGVLHAPDCGEAPRGVPTLSLNTALDTAEKPGTRLCTLCSAAGELDPMLHGFDHIQDD</sequence>
<evidence type="ECO:0000313" key="1">
    <source>
        <dbReference type="EMBL" id="GHI38003.1"/>
    </source>
</evidence>
<protein>
    <recommendedName>
        <fullName evidence="3">HNH endonuclease</fullName>
    </recommendedName>
</protein>
<dbReference type="RefSeq" id="WP_189970353.1">
    <property type="nucleotide sequence ID" value="NZ_BMUA01000035.1"/>
</dbReference>
<organism evidence="1 2">
    <name type="scientific">Streptomyces violascens</name>
    <dbReference type="NCBI Taxonomy" id="67381"/>
    <lineage>
        <taxon>Bacteria</taxon>
        <taxon>Bacillati</taxon>
        <taxon>Actinomycetota</taxon>
        <taxon>Actinomycetes</taxon>
        <taxon>Kitasatosporales</taxon>
        <taxon>Streptomycetaceae</taxon>
        <taxon>Streptomyces</taxon>
    </lineage>
</organism>
<evidence type="ECO:0008006" key="3">
    <source>
        <dbReference type="Google" id="ProtNLM"/>
    </source>
</evidence>
<comment type="caution">
    <text evidence="1">The sequence shown here is derived from an EMBL/GenBank/DDBJ whole genome shotgun (WGS) entry which is preliminary data.</text>
</comment>
<keyword evidence="2" id="KW-1185">Reference proteome</keyword>
<name>A0ABQ3QL55_9ACTN</name>
<dbReference type="EMBL" id="BNDY01000003">
    <property type="protein sequence ID" value="GHI38003.1"/>
    <property type="molecule type" value="Genomic_DNA"/>
</dbReference>
<evidence type="ECO:0000313" key="2">
    <source>
        <dbReference type="Proteomes" id="UP001050808"/>
    </source>
</evidence>
<dbReference type="Pfam" id="PF19746">
    <property type="entry name" value="DUF6233"/>
    <property type="match status" value="1"/>
</dbReference>
<gene>
    <name evidence="1" type="ORF">Sviol_24110</name>
</gene>
<reference evidence="1" key="1">
    <citation type="submission" date="2024-05" db="EMBL/GenBank/DDBJ databases">
        <title>Whole genome shotgun sequence of Streptomyces violascens NBRC 12920.</title>
        <authorList>
            <person name="Komaki H."/>
            <person name="Tamura T."/>
        </authorList>
    </citation>
    <scope>NUCLEOTIDE SEQUENCE</scope>
    <source>
        <strain evidence="1">NBRC 12920</strain>
    </source>
</reference>
<proteinExistence type="predicted"/>
<dbReference type="InterPro" id="IPR046200">
    <property type="entry name" value="DUF6233"/>
</dbReference>
<dbReference type="Proteomes" id="UP001050808">
    <property type="component" value="Unassembled WGS sequence"/>
</dbReference>
<accession>A0ABQ3QL55</accession>